<dbReference type="SUPFAM" id="SSF52540">
    <property type="entry name" value="P-loop containing nucleoside triphosphate hydrolases"/>
    <property type="match status" value="4"/>
</dbReference>
<dbReference type="Pfam" id="PF06985">
    <property type="entry name" value="HET"/>
    <property type="match status" value="1"/>
</dbReference>
<evidence type="ECO:0000256" key="6">
    <source>
        <dbReference type="ARBA" id="ARBA00022840"/>
    </source>
</evidence>
<dbReference type="PANTHER" id="PTHR47961:SF13">
    <property type="entry name" value="ACTIVATING SIGNAL COINTEGRATOR 1 COMPLEX SUBUNIT 3"/>
    <property type="match status" value="1"/>
</dbReference>
<organism evidence="9 10">
    <name type="scientific">Venturia effusa</name>
    <dbReference type="NCBI Taxonomy" id="50376"/>
    <lineage>
        <taxon>Eukaryota</taxon>
        <taxon>Fungi</taxon>
        <taxon>Dikarya</taxon>
        <taxon>Ascomycota</taxon>
        <taxon>Pezizomycotina</taxon>
        <taxon>Dothideomycetes</taxon>
        <taxon>Pleosporomycetidae</taxon>
        <taxon>Venturiales</taxon>
        <taxon>Venturiaceae</taxon>
        <taxon>Venturia</taxon>
    </lineage>
</organism>
<feature type="domain" description="Helicase ATP-binding" evidence="7">
    <location>
        <begin position="286"/>
        <end position="479"/>
    </location>
</feature>
<dbReference type="SMART" id="SM00382">
    <property type="entry name" value="AAA"/>
    <property type="match status" value="2"/>
</dbReference>
<dbReference type="FunFam" id="1.10.150.20:FF:000004">
    <property type="entry name" value="U5 small nuclear ribonucleoprotein helicase"/>
    <property type="match status" value="1"/>
</dbReference>
<dbReference type="Gene3D" id="1.10.10.10">
    <property type="entry name" value="Winged helix-like DNA-binding domain superfamily/Winged helix DNA-binding domain"/>
    <property type="match status" value="2"/>
</dbReference>
<dbReference type="PROSITE" id="PS51194">
    <property type="entry name" value="HELICASE_CTER"/>
    <property type="match status" value="2"/>
</dbReference>
<keyword evidence="4" id="KW-0378">Hydrolase</keyword>
<evidence type="ECO:0000259" key="7">
    <source>
        <dbReference type="PROSITE" id="PS51192"/>
    </source>
</evidence>
<feature type="domain" description="Helicase C-terminal" evidence="8">
    <location>
        <begin position="1353"/>
        <end position="1547"/>
    </location>
</feature>
<dbReference type="InterPro" id="IPR003593">
    <property type="entry name" value="AAA+_ATPase"/>
</dbReference>
<dbReference type="InterPro" id="IPR011545">
    <property type="entry name" value="DEAD/DEAH_box_helicase_dom"/>
</dbReference>
<keyword evidence="5" id="KW-0347">Helicase</keyword>
<keyword evidence="6" id="KW-0067">ATP-binding</keyword>
<evidence type="ECO:0000256" key="4">
    <source>
        <dbReference type="ARBA" id="ARBA00022801"/>
    </source>
</evidence>
<gene>
    <name evidence="9" type="ORF">FKW77_001951</name>
</gene>
<dbReference type="Pfam" id="PF00270">
    <property type="entry name" value="DEAD"/>
    <property type="match status" value="2"/>
</dbReference>
<dbReference type="FunFam" id="1.10.3380.10:FF:000009">
    <property type="entry name" value="DEAD/DEAH box helicase, putative"/>
    <property type="match status" value="1"/>
</dbReference>
<dbReference type="GO" id="GO:0016787">
    <property type="term" value="F:hydrolase activity"/>
    <property type="evidence" value="ECO:0007669"/>
    <property type="project" value="UniProtKB-KW"/>
</dbReference>
<dbReference type="CDD" id="cd18795">
    <property type="entry name" value="SF2_C_Ski2"/>
    <property type="match status" value="2"/>
</dbReference>
<dbReference type="Gene3D" id="1.10.150.20">
    <property type="entry name" value="5' to 3' exonuclease, C-terminal subdomain"/>
    <property type="match status" value="1"/>
</dbReference>
<dbReference type="GO" id="GO:0003676">
    <property type="term" value="F:nucleic acid binding"/>
    <property type="evidence" value="ECO:0007669"/>
    <property type="project" value="InterPro"/>
</dbReference>
<dbReference type="GO" id="GO:0005524">
    <property type="term" value="F:ATP binding"/>
    <property type="evidence" value="ECO:0007669"/>
    <property type="project" value="UniProtKB-KW"/>
</dbReference>
<dbReference type="STRING" id="50376.A0A517LI61"/>
<evidence type="ECO:0000313" key="9">
    <source>
        <dbReference type="EMBL" id="QDS75332.1"/>
    </source>
</evidence>
<dbReference type="Gene3D" id="1.10.3380.10">
    <property type="entry name" value="Sec63 N-terminal domain-like domain"/>
    <property type="match status" value="2"/>
</dbReference>
<dbReference type="Gene3D" id="3.40.50.300">
    <property type="entry name" value="P-loop containing nucleotide triphosphate hydrolases"/>
    <property type="match status" value="4"/>
</dbReference>
<dbReference type="FunFam" id="3.40.50.300:FF:000062">
    <property type="entry name" value="U5 small nuclear ribonucleoprotein helicase"/>
    <property type="match status" value="1"/>
</dbReference>
<dbReference type="InterPro" id="IPR035892">
    <property type="entry name" value="C2_domain_sf"/>
</dbReference>
<dbReference type="InterPro" id="IPR004179">
    <property type="entry name" value="Sec63-dom"/>
</dbReference>
<evidence type="ECO:0000256" key="1">
    <source>
        <dbReference type="ARBA" id="ARBA00010140"/>
    </source>
</evidence>
<dbReference type="FunFam" id="1.10.3380.10:FF:000002">
    <property type="entry name" value="Activating signal cointegrator 1 complex subunit 3"/>
    <property type="match status" value="1"/>
</dbReference>
<dbReference type="Pfam" id="PF23445">
    <property type="entry name" value="WHD_SNRNP200"/>
    <property type="match status" value="2"/>
</dbReference>
<feature type="domain" description="Helicase C-terminal" evidence="8">
    <location>
        <begin position="515"/>
        <end position="729"/>
    </location>
</feature>
<dbReference type="InterPro" id="IPR041094">
    <property type="entry name" value="Brr2_helicase_PWI"/>
</dbReference>
<dbReference type="FunFam" id="3.40.50.300:FF:000198">
    <property type="entry name" value="Activating signal cointegrator 1 complex subunit"/>
    <property type="match status" value="1"/>
</dbReference>
<dbReference type="InterPro" id="IPR057842">
    <property type="entry name" value="WH_MER3"/>
</dbReference>
<dbReference type="GO" id="GO:0032991">
    <property type="term" value="C:protein-containing complex"/>
    <property type="evidence" value="ECO:0007669"/>
    <property type="project" value="UniProtKB-ARBA"/>
</dbReference>
<evidence type="ECO:0000256" key="2">
    <source>
        <dbReference type="ARBA" id="ARBA00022737"/>
    </source>
</evidence>
<keyword evidence="2" id="KW-0677">Repeat</keyword>
<dbReference type="InterPro" id="IPR027417">
    <property type="entry name" value="P-loop_NTPase"/>
</dbReference>
<dbReference type="InterPro" id="IPR010730">
    <property type="entry name" value="HET"/>
</dbReference>
<dbReference type="InterPro" id="IPR014001">
    <property type="entry name" value="Helicase_ATP-bd"/>
</dbReference>
<dbReference type="SUPFAM" id="SSF158702">
    <property type="entry name" value="Sec63 N-terminal domain-like"/>
    <property type="match status" value="2"/>
</dbReference>
<comment type="similarity">
    <text evidence="1">Belongs to the helicase family. SKI2 subfamily.</text>
</comment>
<dbReference type="FunFam" id="3.40.50.300:FF:000102">
    <property type="entry name" value="RNA helicase, activating signal cointegrator 1"/>
    <property type="match status" value="1"/>
</dbReference>
<evidence type="ECO:0000313" key="10">
    <source>
        <dbReference type="Proteomes" id="UP000316270"/>
    </source>
</evidence>
<dbReference type="SMART" id="SM00487">
    <property type="entry name" value="DEXDc"/>
    <property type="match status" value="2"/>
</dbReference>
<dbReference type="InterPro" id="IPR036388">
    <property type="entry name" value="WH-like_DNA-bd_sf"/>
</dbReference>
<dbReference type="Pfam" id="PF18149">
    <property type="entry name" value="Helicase_PWI"/>
    <property type="match status" value="1"/>
</dbReference>
<dbReference type="CDD" id="cd18020">
    <property type="entry name" value="DEXHc_ASCC3_1"/>
    <property type="match status" value="1"/>
</dbReference>
<dbReference type="CDD" id="cd18022">
    <property type="entry name" value="DEXHc_ASCC3_2"/>
    <property type="match status" value="1"/>
</dbReference>
<evidence type="ECO:0000256" key="5">
    <source>
        <dbReference type="ARBA" id="ARBA00022806"/>
    </source>
</evidence>
<proteinExistence type="inferred from homology"/>
<accession>A0A517LI61</accession>
<dbReference type="Pfam" id="PF26639">
    <property type="entry name" value="Het-6_barrel"/>
    <property type="match status" value="1"/>
</dbReference>
<dbReference type="InterPro" id="IPR050474">
    <property type="entry name" value="Hel308_SKI2-like"/>
</dbReference>
<dbReference type="EMBL" id="CP042197">
    <property type="protein sequence ID" value="QDS75332.1"/>
    <property type="molecule type" value="Genomic_DNA"/>
</dbReference>
<dbReference type="InterPro" id="IPR036390">
    <property type="entry name" value="WH_DNA-bd_sf"/>
</dbReference>
<dbReference type="FunFam" id="1.10.10.10:FF:000012">
    <property type="entry name" value="U5 small nuclear ribonucleoprotein helicase"/>
    <property type="match status" value="1"/>
</dbReference>
<protein>
    <recommendedName>
        <fullName evidence="11">Sec63-domain-containing protein</fullName>
    </recommendedName>
</protein>
<evidence type="ECO:0008006" key="11">
    <source>
        <dbReference type="Google" id="ProtNLM"/>
    </source>
</evidence>
<dbReference type="SMART" id="SM00490">
    <property type="entry name" value="HELICc"/>
    <property type="match status" value="2"/>
</dbReference>
<dbReference type="PROSITE" id="PS51192">
    <property type="entry name" value="HELICASE_ATP_BIND_1"/>
    <property type="match status" value="2"/>
</dbReference>
<dbReference type="GO" id="GO:0004386">
    <property type="term" value="F:helicase activity"/>
    <property type="evidence" value="ECO:0007669"/>
    <property type="project" value="UniProtKB-KW"/>
</dbReference>
<dbReference type="PANTHER" id="PTHR47961">
    <property type="entry name" value="DNA POLYMERASE THETA, PUTATIVE (AFU_ORTHOLOGUE AFUA_1G05260)-RELATED"/>
    <property type="match status" value="1"/>
</dbReference>
<dbReference type="FunFam" id="2.60.40.150:FF:000004">
    <property type="entry name" value="RNA helicase, activating signal cointegrator 1"/>
    <property type="match status" value="1"/>
</dbReference>
<keyword evidence="3" id="KW-0547">Nucleotide-binding</keyword>
<evidence type="ECO:0000259" key="8">
    <source>
        <dbReference type="PROSITE" id="PS51194"/>
    </source>
</evidence>
<dbReference type="GO" id="GO:0006397">
    <property type="term" value="P:mRNA processing"/>
    <property type="evidence" value="ECO:0007669"/>
    <property type="project" value="UniProtKB-ARBA"/>
</dbReference>
<dbReference type="OrthoDB" id="5575at2759"/>
<dbReference type="Pfam" id="PF00271">
    <property type="entry name" value="Helicase_C"/>
    <property type="match status" value="2"/>
</dbReference>
<dbReference type="SUPFAM" id="SSF46785">
    <property type="entry name" value="Winged helix' DNA-binding domain"/>
    <property type="match status" value="1"/>
</dbReference>
<dbReference type="SMART" id="SM00973">
    <property type="entry name" value="Sec63"/>
    <property type="match status" value="2"/>
</dbReference>
<dbReference type="Proteomes" id="UP000316270">
    <property type="component" value="Chromosome 13"/>
</dbReference>
<name>A0A517LI61_9PEZI</name>
<dbReference type="FunFam" id="1.10.10.10:FF:000024">
    <property type="entry name" value="U5 small nuclear ribonucleoprotein helicase"/>
    <property type="match status" value="1"/>
</dbReference>
<dbReference type="Pfam" id="PF02889">
    <property type="entry name" value="Sec63"/>
    <property type="match status" value="2"/>
</dbReference>
<dbReference type="Gene3D" id="2.60.40.150">
    <property type="entry name" value="C2 domain"/>
    <property type="match status" value="1"/>
</dbReference>
<reference evidence="9 10" key="1">
    <citation type="submission" date="2019-07" db="EMBL/GenBank/DDBJ databases">
        <title>Finished genome of Venturia effusa.</title>
        <authorList>
            <person name="Young C.A."/>
            <person name="Cox M.P."/>
            <person name="Ganley A.R.D."/>
            <person name="David W.J."/>
        </authorList>
    </citation>
    <scope>NUCLEOTIDE SEQUENCE [LARGE SCALE GENOMIC DNA]</scope>
    <source>
        <strain evidence="10">albino</strain>
    </source>
</reference>
<feature type="domain" description="Helicase ATP-binding" evidence="7">
    <location>
        <begin position="1148"/>
        <end position="1323"/>
    </location>
</feature>
<dbReference type="FunFam" id="3.40.50.300:FF:000231">
    <property type="entry name" value="Activating signal cointegrator 1 complex subunit 3"/>
    <property type="match status" value="1"/>
</dbReference>
<keyword evidence="10" id="KW-1185">Reference proteome</keyword>
<sequence>MDAAQSQWLSQLADMRAAIASLPKPGPDTVEYGKDLALDDDDIVTVSGGDDIWDLISEISEEEYTSGELDGVPLPSTTVHRHSDLFGREWLQEQCIAVANRNSGLDSHALQEQVQAILASDSHDDELQMMLADMLGYDELDFVAELIKHRKEVLRPSLAASSQQNGISGRLLTRQEREEALRRADAEHKSAPLAASVDRSGNQYPHVYKTNETGNTISASGQKYSLPVGSQRKEYEKYEEYSIPAAKVGTLATGQRLVEVEDMDGLCKRTFKGYKSLNRMQSLVYPVAYKTSENMLICAPTGAGKTDAAMLTILNTVAKNITPNPFDNPGATDFVVNTEDFKIVYVAPMKALAAEITEKLGKRLAWLGIKVRELTGDMHLTKAEIVQTQILVVTPEKWDVVTRKSTGDTELVQKVRLLIIDEVHMLHDERGAVLESLVARTERQVESTQSLIRIVGLSATLPNYIDVSDFLKVNRMAGLFYFDASFRPVPLEQHFVGVRGKPGSKQSTENLSQVAFEKVTDMLRLGHQVMVFVHSRKDTFKTAQDLYERAMLEMVTDLFDPSGHPSYDLAAREMKSSRAREIRELLPKGMGTHHAGMPRSDRNLMERLFGEGVLKVLCCTATLAWGVNLPAAAVVIKGTQLYSADAGKFIDLGILDVLQIFGRAGRPQFQDTGIGFICTTQDKLQHYLTAVTQQQSIESNFSKKLIDNLNAEIGLGTVTSVPEAVQWLGYSYLFVRMRRNPLSYGIDWSEISNDPQLVQRRRKLIIDAARVLQQSQMIIFNETTEELRAKDVGRIASQFYVLQTSIEVFNTMMRPRATEADVLKIISMSGEFDQIQSRDSEEKELQRLKGEDFSPCDVEGGVGTPHAKTNILLQSYISRARLEDYTLQSDTFYVAQNATRICRALFMIALNRRWGHQCLVLLSLCKSIERQIWPFQHPFHQFDLPQPVLRNLDDKGSIAAVEALRDMEPAEIGQLVHNNKMGGVITKLLNNFPTLTVEAEIAPLNRDVLRIKLFITPDFTWNDRHHGTSESYWVWVENSETGEIYHHEYFILSRRKLYDDHELNFTIPLSDPLPSQIYVRAVSDRWLGAETVTPVSFQHLIRPDTESVYTDLLNLQPLPISALKNPLLEEIYGQRFQFFNPMQTQLFHCMYHTSANVLLGSPTGSGKTVACELAMWWAFREKPGSKVVYIAPMKALVRERVKDWGKRLTGAMGLKLVELTGDNTPDTRTIRDADIIITTPEKWDGISRSWQTRSYVQQVSLVIIDEIHLLGGDRGPVLEIIVSRMNYIASQKKGSVRLVGMSTACANASDLGNWLGVKEGLFNFRHSVRPVPLEIFIDGFPEQRGFCPLMQSMNRPTFLAIKSHSPDKPVIVFVASRRQTRLTAHDLINFCGMEDNPRRFVKMSDDDLALNLARVKDEALREALSFGIGLHHAGLVETDRQLAEELFANNKIQILVATSTLAWGVNLPAHLVVVKGTQFFDAKTEGYKDMDLTDVLQMLGRAGRPQFDTSGIARIFTQDAKKPFYKHFLHTGFPVESSLHLVLSNHLGAEVNAGTIATTQDALDYLTWTFFFRRLHKNPSYYGLEISAEEHNTMEAQQVANEFMVELVDKSLTELADSGCIDLFPNGNIDPTPYGKIMSYYYLSHNTIRHLLANASRTPTFADVLSWLSLATEFDELPVRHNEDLINAELSKNLPLGDATGMGLPMWDPHVKTFLLLQTHFERVEMPIADYVGDKNSVLDQSIRVCQAAIDVLAELGYVTAVKAMIGLMQCVKSARWATDGPLAIFPGVDVEREKRRVVDERVGMGTLNEVVRSPKQALETTASAVGVSRNSMTRFIKGVAQLPDLEVTTSDVNALGLKLHITRTRPLESRDGWMFAPHFPKPQTEGFFVVVSWNTNAPLVIDLQESSLVESKGKFDALSYVWGPRSPTIDSEVLCCGKKIAIGPNCDAALRRLRFVRQKRRLFVDAVCLNQKDEEEKEEQVKLMGKVYELARRVLIWLGDGSVEIDRAFKHFHLLYEIRCLVSNKKISTILRRRIWNHIRDNRHLHYWLKFIDQPYFERVWPLQETAVASRPILICGSSTVTLRAAVFAILFMTPHLFEMITGAEEQFWLRWEGFETHKCLSTVYNLKNHRDAWKRPEDLRELRYVLLLVRTLQAENPLDRLYSLYTILQGFCRDFPQPNYSRSPSALWASATSAIIQSMRCLDLILDVHHENGVDLPSWSFDWGLQSSKHTRLSWRVPDDVVDQKRPEETPWDQAPGTGLVSKSDRRQVLRIKGKVHTKVRKRSAGQEEARTWYNNFYTTLEDPEKTTEMYNLLAASTKILFEWTVPRIGAEPSLIDAEELCRHLIIWAELPEQDFYKAFHTWYADMRDMQWLHADEALNVCDGMYTAALVRSMLKAHGERLAKRFHDQICVKRLIRCFFSTEDGRVGDGFHTIREGDLVVLFCWAKVPAIIRPTAEDPSLYRLICFAYIQGLVDFHAWDLKEEELQEITLV</sequence>
<evidence type="ECO:0000256" key="3">
    <source>
        <dbReference type="ARBA" id="ARBA00022741"/>
    </source>
</evidence>
<dbReference type="InterPro" id="IPR001650">
    <property type="entry name" value="Helicase_C-like"/>
</dbReference>